<accession>A0A9N9B787</accession>
<sequence length="156" mass="17316">MFLNNSQSQHRIANGTIGIITDLDLNTNIIYVSFCVEGAIVNVSFTKITTNFEIDSLPASCTQYPIQNAFALTVYKTQGLTLPDVSLNLDNQIFESGQAYVALSHCTKLTNIKIHSLNRSTFMTSPSMIKEYDRLELIALDPLTLNNIPYCNSIST</sequence>
<dbReference type="InterPro" id="IPR027417">
    <property type="entry name" value="P-loop_NTPase"/>
</dbReference>
<evidence type="ECO:0000313" key="1">
    <source>
        <dbReference type="EMBL" id="CAG8557841.1"/>
    </source>
</evidence>
<evidence type="ECO:0000313" key="2">
    <source>
        <dbReference type="Proteomes" id="UP000789759"/>
    </source>
</evidence>
<dbReference type="Proteomes" id="UP000789759">
    <property type="component" value="Unassembled WGS sequence"/>
</dbReference>
<dbReference type="PANTHER" id="PTHR47642">
    <property type="entry name" value="ATP-DEPENDENT DNA HELICASE"/>
    <property type="match status" value="1"/>
</dbReference>
<dbReference type="Gene3D" id="2.30.30.940">
    <property type="match status" value="1"/>
</dbReference>
<organism evidence="1 2">
    <name type="scientific">Cetraspora pellucida</name>
    <dbReference type="NCBI Taxonomy" id="1433469"/>
    <lineage>
        <taxon>Eukaryota</taxon>
        <taxon>Fungi</taxon>
        <taxon>Fungi incertae sedis</taxon>
        <taxon>Mucoromycota</taxon>
        <taxon>Glomeromycotina</taxon>
        <taxon>Glomeromycetes</taxon>
        <taxon>Diversisporales</taxon>
        <taxon>Gigasporaceae</taxon>
        <taxon>Cetraspora</taxon>
    </lineage>
</organism>
<dbReference type="InterPro" id="IPR051055">
    <property type="entry name" value="PIF1_helicase"/>
</dbReference>
<name>A0A9N9B787_9GLOM</name>
<comment type="caution">
    <text evidence="1">The sequence shown here is derived from an EMBL/GenBank/DDBJ whole genome shotgun (WGS) entry which is preliminary data.</text>
</comment>
<proteinExistence type="predicted"/>
<keyword evidence="2" id="KW-1185">Reference proteome</keyword>
<gene>
    <name evidence="1" type="ORF">CPELLU_LOCUS5059</name>
</gene>
<dbReference type="EMBL" id="CAJVQA010002807">
    <property type="protein sequence ID" value="CAG8557841.1"/>
    <property type="molecule type" value="Genomic_DNA"/>
</dbReference>
<dbReference type="OrthoDB" id="2418982at2759"/>
<protein>
    <submittedName>
        <fullName evidence="1">9992_t:CDS:1</fullName>
    </submittedName>
</protein>
<dbReference type="AlphaFoldDB" id="A0A9N9B787"/>
<dbReference type="SUPFAM" id="SSF52540">
    <property type="entry name" value="P-loop containing nucleoside triphosphate hydrolases"/>
    <property type="match status" value="1"/>
</dbReference>
<reference evidence="1" key="1">
    <citation type="submission" date="2021-06" db="EMBL/GenBank/DDBJ databases">
        <authorList>
            <person name="Kallberg Y."/>
            <person name="Tangrot J."/>
            <person name="Rosling A."/>
        </authorList>
    </citation>
    <scope>NUCLEOTIDE SEQUENCE</scope>
    <source>
        <strain evidence="1">FL966</strain>
    </source>
</reference>
<dbReference type="Gene3D" id="3.40.50.300">
    <property type="entry name" value="P-loop containing nucleotide triphosphate hydrolases"/>
    <property type="match status" value="1"/>
</dbReference>